<keyword evidence="2" id="KW-1185">Reference proteome</keyword>
<dbReference type="Proteomes" id="UP000821853">
    <property type="component" value="Unassembled WGS sequence"/>
</dbReference>
<gene>
    <name evidence="1" type="ORF">HPB48_027054</name>
</gene>
<evidence type="ECO:0000313" key="2">
    <source>
        <dbReference type="Proteomes" id="UP000821853"/>
    </source>
</evidence>
<evidence type="ECO:0000313" key="1">
    <source>
        <dbReference type="EMBL" id="KAH9385018.1"/>
    </source>
</evidence>
<accession>A0A9J6HD00</accession>
<dbReference type="AlphaFoldDB" id="A0A9J6HD00"/>
<protein>
    <submittedName>
        <fullName evidence="1">Uncharacterized protein</fullName>
    </submittedName>
</protein>
<dbReference type="VEuPathDB" id="VectorBase:HLOH_044587"/>
<proteinExistence type="predicted"/>
<sequence>METTKFHFYCDDCMQVVAETSGSLADRNAVHAECPGCGRMCDGRPLLNDGNFYLSLPIKQQLTSLLAANDVSTALSERLREINSRSDTSTVLSDITDGSVYRTVRQKLNLSRLNSDHQR</sequence>
<comment type="caution">
    <text evidence="1">The sequence shown here is derived from an EMBL/GenBank/DDBJ whole genome shotgun (WGS) entry which is preliminary data.</text>
</comment>
<reference evidence="1 2" key="1">
    <citation type="journal article" date="2020" name="Cell">
        <title>Large-Scale Comparative Analyses of Tick Genomes Elucidate Their Genetic Diversity and Vector Capacities.</title>
        <authorList>
            <consortium name="Tick Genome and Microbiome Consortium (TIGMIC)"/>
            <person name="Jia N."/>
            <person name="Wang J."/>
            <person name="Shi W."/>
            <person name="Du L."/>
            <person name="Sun Y."/>
            <person name="Zhan W."/>
            <person name="Jiang J.F."/>
            <person name="Wang Q."/>
            <person name="Zhang B."/>
            <person name="Ji P."/>
            <person name="Bell-Sakyi L."/>
            <person name="Cui X.M."/>
            <person name="Yuan T.T."/>
            <person name="Jiang B.G."/>
            <person name="Yang W.F."/>
            <person name="Lam T.T."/>
            <person name="Chang Q.C."/>
            <person name="Ding S.J."/>
            <person name="Wang X.J."/>
            <person name="Zhu J.G."/>
            <person name="Ruan X.D."/>
            <person name="Zhao L."/>
            <person name="Wei J.T."/>
            <person name="Ye R.Z."/>
            <person name="Que T.C."/>
            <person name="Du C.H."/>
            <person name="Zhou Y.H."/>
            <person name="Cheng J.X."/>
            <person name="Dai P.F."/>
            <person name="Guo W.B."/>
            <person name="Han X.H."/>
            <person name="Huang E.J."/>
            <person name="Li L.F."/>
            <person name="Wei W."/>
            <person name="Gao Y.C."/>
            <person name="Liu J.Z."/>
            <person name="Shao H.Z."/>
            <person name="Wang X."/>
            <person name="Wang C.C."/>
            <person name="Yang T.C."/>
            <person name="Huo Q.B."/>
            <person name="Li W."/>
            <person name="Chen H.Y."/>
            <person name="Chen S.E."/>
            <person name="Zhou L.G."/>
            <person name="Ni X.B."/>
            <person name="Tian J.H."/>
            <person name="Sheng Y."/>
            <person name="Liu T."/>
            <person name="Pan Y.S."/>
            <person name="Xia L.Y."/>
            <person name="Li J."/>
            <person name="Zhao F."/>
            <person name="Cao W.C."/>
        </authorList>
    </citation>
    <scope>NUCLEOTIDE SEQUENCE [LARGE SCALE GENOMIC DNA]</scope>
    <source>
        <strain evidence="1">HaeL-2018</strain>
    </source>
</reference>
<name>A0A9J6HD00_HAELO</name>
<organism evidence="1 2">
    <name type="scientific">Haemaphysalis longicornis</name>
    <name type="common">Bush tick</name>
    <dbReference type="NCBI Taxonomy" id="44386"/>
    <lineage>
        <taxon>Eukaryota</taxon>
        <taxon>Metazoa</taxon>
        <taxon>Ecdysozoa</taxon>
        <taxon>Arthropoda</taxon>
        <taxon>Chelicerata</taxon>
        <taxon>Arachnida</taxon>
        <taxon>Acari</taxon>
        <taxon>Parasitiformes</taxon>
        <taxon>Ixodida</taxon>
        <taxon>Ixodoidea</taxon>
        <taxon>Ixodidae</taxon>
        <taxon>Haemaphysalinae</taxon>
        <taxon>Haemaphysalis</taxon>
    </lineage>
</organism>
<dbReference type="OrthoDB" id="6507725at2759"/>
<dbReference type="EMBL" id="JABSTR010003697">
    <property type="protein sequence ID" value="KAH9385018.1"/>
    <property type="molecule type" value="Genomic_DNA"/>
</dbReference>